<dbReference type="GO" id="GO:0045454">
    <property type="term" value="P:cell redox homeostasis"/>
    <property type="evidence" value="ECO:0007669"/>
    <property type="project" value="TreeGrafter"/>
</dbReference>
<evidence type="ECO:0000256" key="1">
    <source>
        <dbReference type="ARBA" id="ARBA00004496"/>
    </source>
</evidence>
<reference evidence="14 15" key="1">
    <citation type="submission" date="2019-02" db="EMBL/GenBank/DDBJ databases">
        <title>Genomic data mining of an Antarctic deep-sea actinobacterium, Janibacterlimosus P3-3-X1.</title>
        <authorList>
            <person name="Liao L."/>
            <person name="Chen B."/>
        </authorList>
    </citation>
    <scope>NUCLEOTIDE SEQUENCE [LARGE SCALE GENOMIC DNA]</scope>
    <source>
        <strain evidence="14 15">P3-3-X1</strain>
    </source>
</reference>
<evidence type="ECO:0000256" key="11">
    <source>
        <dbReference type="HAMAP-Rule" id="MF_01479"/>
    </source>
</evidence>
<evidence type="ECO:0000259" key="13">
    <source>
        <dbReference type="PROSITE" id="PS51674"/>
    </source>
</evidence>
<feature type="binding site" evidence="11">
    <location>
        <position position="50"/>
    </location>
    <ligand>
        <name>[4Fe-4S] cluster</name>
        <dbReference type="ChEBI" id="CHEBI:49883"/>
    </ligand>
</feature>
<comment type="cofactor">
    <cofactor evidence="11">
        <name>[4Fe-4S] cluster</name>
        <dbReference type="ChEBI" id="CHEBI:49883"/>
    </cofactor>
    <text evidence="11">Binds 1 [4Fe-4S] cluster per subunit. Following nitrosylation of the [4Fe-4S] cluster binds 1 [4Fe-8(NO)] cluster per subunit.</text>
</comment>
<comment type="PTM">
    <text evidence="11">Upon Fe-S cluster removal intramolecular disulfide bonds are formed.</text>
</comment>
<keyword evidence="3 11" id="KW-0004">4Fe-4S</keyword>
<proteinExistence type="inferred from homology"/>
<evidence type="ECO:0000256" key="10">
    <source>
        <dbReference type="ARBA" id="ARBA00023163"/>
    </source>
</evidence>
<keyword evidence="10 11" id="KW-0804">Transcription</keyword>
<keyword evidence="7 11" id="KW-0805">Transcription regulation</keyword>
<evidence type="ECO:0000256" key="7">
    <source>
        <dbReference type="ARBA" id="ARBA00023015"/>
    </source>
</evidence>
<dbReference type="HAMAP" id="MF_01479">
    <property type="entry name" value="WhiB"/>
    <property type="match status" value="1"/>
</dbReference>
<dbReference type="GO" id="GO:0051539">
    <property type="term" value="F:4 iron, 4 sulfur cluster binding"/>
    <property type="evidence" value="ECO:0007669"/>
    <property type="project" value="UniProtKB-UniRule"/>
</dbReference>
<accession>A0A4P6N019</accession>
<dbReference type="InterPro" id="IPR003482">
    <property type="entry name" value="Whib"/>
</dbReference>
<dbReference type="STRING" id="1216970.GCA_001570985_00742"/>
<keyword evidence="8 11" id="KW-0238">DNA-binding</keyword>
<dbReference type="GO" id="GO:0005737">
    <property type="term" value="C:cytoplasm"/>
    <property type="evidence" value="ECO:0007669"/>
    <property type="project" value="UniProtKB-SubCell"/>
</dbReference>
<keyword evidence="11" id="KW-0963">Cytoplasm</keyword>
<dbReference type="RefSeq" id="WP_130630621.1">
    <property type="nucleotide sequence ID" value="NZ_CP036164.1"/>
</dbReference>
<dbReference type="GO" id="GO:0047134">
    <property type="term" value="F:protein-disulfide reductase [NAD(P)H] activity"/>
    <property type="evidence" value="ECO:0007669"/>
    <property type="project" value="TreeGrafter"/>
</dbReference>
<dbReference type="OrthoDB" id="4869305at2"/>
<evidence type="ECO:0000256" key="4">
    <source>
        <dbReference type="ARBA" id="ARBA00022723"/>
    </source>
</evidence>
<comment type="similarity">
    <text evidence="2 11">Belongs to the WhiB family.</text>
</comment>
<dbReference type="GO" id="GO:0045892">
    <property type="term" value="P:negative regulation of DNA-templated transcription"/>
    <property type="evidence" value="ECO:0007669"/>
    <property type="project" value="TreeGrafter"/>
</dbReference>
<evidence type="ECO:0000256" key="2">
    <source>
        <dbReference type="ARBA" id="ARBA00006597"/>
    </source>
</evidence>
<keyword evidence="9 11" id="KW-1015">Disulfide bond</keyword>
<feature type="binding site" evidence="11">
    <location>
        <position position="22"/>
    </location>
    <ligand>
        <name>[4Fe-4S] cluster</name>
        <dbReference type="ChEBI" id="CHEBI:49883"/>
    </ligand>
</feature>
<dbReference type="InterPro" id="IPR034768">
    <property type="entry name" value="4FE4S_WBL"/>
</dbReference>
<name>A0A4P6N019_9MICO</name>
<evidence type="ECO:0000313" key="15">
    <source>
        <dbReference type="Proteomes" id="UP000290408"/>
    </source>
</evidence>
<evidence type="ECO:0000256" key="12">
    <source>
        <dbReference type="SAM" id="MobiDB-lite"/>
    </source>
</evidence>
<feature type="binding site" evidence="11">
    <location>
        <position position="59"/>
    </location>
    <ligand>
        <name>[4Fe-4S] cluster</name>
        <dbReference type="ChEBI" id="CHEBI:49883"/>
    </ligand>
</feature>
<evidence type="ECO:0000313" key="14">
    <source>
        <dbReference type="EMBL" id="QBF47433.1"/>
    </source>
</evidence>
<comment type="PTM">
    <text evidence="11">The Fe-S cluster can be nitrosylated by nitric oxide (NO).</text>
</comment>
<feature type="compositionally biased region" description="Basic and acidic residues" evidence="12">
    <location>
        <begin position="78"/>
        <end position="92"/>
    </location>
</feature>
<dbReference type="GO" id="GO:0035731">
    <property type="term" value="F:dinitrosyl-iron complex binding"/>
    <property type="evidence" value="ECO:0007669"/>
    <property type="project" value="UniProtKB-UniRule"/>
</dbReference>
<comment type="subcellular location">
    <subcellularLocation>
        <location evidence="1 11">Cytoplasm</location>
    </subcellularLocation>
</comment>
<keyword evidence="4 11" id="KW-0479">Metal-binding</keyword>
<protein>
    <recommendedName>
        <fullName evidence="11">Transcriptional regulator WhiB</fullName>
    </recommendedName>
</protein>
<keyword evidence="15" id="KW-1185">Reference proteome</keyword>
<keyword evidence="5 11" id="KW-0408">Iron</keyword>
<evidence type="ECO:0000256" key="6">
    <source>
        <dbReference type="ARBA" id="ARBA00023014"/>
    </source>
</evidence>
<feature type="binding site" evidence="11">
    <location>
        <position position="53"/>
    </location>
    <ligand>
        <name>[4Fe-4S] cluster</name>
        <dbReference type="ChEBI" id="CHEBI:49883"/>
    </ligand>
</feature>
<feature type="region of interest" description="Disordered" evidence="12">
    <location>
        <begin position="70"/>
        <end position="92"/>
    </location>
</feature>
<gene>
    <name evidence="11" type="primary">whiB</name>
    <name evidence="14" type="ORF">EXU32_14940</name>
</gene>
<dbReference type="GO" id="GO:0046872">
    <property type="term" value="F:metal ion binding"/>
    <property type="evidence" value="ECO:0007669"/>
    <property type="project" value="UniProtKB-KW"/>
</dbReference>
<feature type="domain" description="4Fe-4S Wbl-type" evidence="13">
    <location>
        <begin position="21"/>
        <end position="83"/>
    </location>
</feature>
<dbReference type="GO" id="GO:0003677">
    <property type="term" value="F:DNA binding"/>
    <property type="evidence" value="ECO:0007669"/>
    <property type="project" value="UniProtKB-UniRule"/>
</dbReference>
<dbReference type="PROSITE" id="PS51674">
    <property type="entry name" value="4FE4S_WBL"/>
    <property type="match status" value="1"/>
</dbReference>
<dbReference type="AlphaFoldDB" id="A0A4P6N019"/>
<organism evidence="14 15">
    <name type="scientific">Janibacter limosus</name>
    <dbReference type="NCBI Taxonomy" id="53458"/>
    <lineage>
        <taxon>Bacteria</taxon>
        <taxon>Bacillati</taxon>
        <taxon>Actinomycetota</taxon>
        <taxon>Actinomycetes</taxon>
        <taxon>Micrococcales</taxon>
        <taxon>Intrasporangiaceae</taxon>
        <taxon>Janibacter</taxon>
    </lineage>
</organism>
<dbReference type="KEGG" id="jli:EXU32_14940"/>
<comment type="function">
    <text evidence="11">Acts as a transcriptional regulator. Probably redox-responsive. The apo- but not holo-form probably binds DNA.</text>
</comment>
<evidence type="ECO:0000256" key="9">
    <source>
        <dbReference type="ARBA" id="ARBA00023157"/>
    </source>
</evidence>
<evidence type="ECO:0000256" key="5">
    <source>
        <dbReference type="ARBA" id="ARBA00023004"/>
    </source>
</evidence>
<dbReference type="EMBL" id="CP036164">
    <property type="protein sequence ID" value="QBF47433.1"/>
    <property type="molecule type" value="Genomic_DNA"/>
</dbReference>
<dbReference type="PANTHER" id="PTHR38839">
    <property type="entry name" value="TRANSCRIPTIONAL REGULATOR WHID-RELATED"/>
    <property type="match status" value="1"/>
</dbReference>
<evidence type="ECO:0000256" key="3">
    <source>
        <dbReference type="ARBA" id="ARBA00022485"/>
    </source>
</evidence>
<dbReference type="Proteomes" id="UP000290408">
    <property type="component" value="Chromosome"/>
</dbReference>
<sequence>MNPRGRGRPGRDAPGWRELAACEGEDLDTFFPVGSAGPALWQERRAKSICAGCPVAEECLSHALRTGQDHGIWGGLTSEERRDLRRRGEQGA</sequence>
<dbReference type="Pfam" id="PF02467">
    <property type="entry name" value="Whib"/>
    <property type="match status" value="1"/>
</dbReference>
<keyword evidence="6 11" id="KW-0411">Iron-sulfur</keyword>
<evidence type="ECO:0000256" key="8">
    <source>
        <dbReference type="ARBA" id="ARBA00023125"/>
    </source>
</evidence>